<dbReference type="Proteomes" id="UP001321861">
    <property type="component" value="Chromosome"/>
</dbReference>
<dbReference type="RefSeq" id="WP_317635585.1">
    <property type="nucleotide sequence ID" value="NZ_AP026802.1"/>
</dbReference>
<organism evidence="1 2">
    <name type="scientific">Xylocopilactobacillus apicola</name>
    <dbReference type="NCBI Taxonomy" id="2932184"/>
    <lineage>
        <taxon>Bacteria</taxon>
        <taxon>Bacillati</taxon>
        <taxon>Bacillota</taxon>
        <taxon>Bacilli</taxon>
        <taxon>Lactobacillales</taxon>
        <taxon>Lactobacillaceae</taxon>
        <taxon>Xylocopilactobacillus</taxon>
    </lineage>
</organism>
<gene>
    <name evidence="1" type="ORF">XA3_00700</name>
</gene>
<dbReference type="EMBL" id="AP026802">
    <property type="protein sequence ID" value="BDR57629.1"/>
    <property type="molecule type" value="Genomic_DNA"/>
</dbReference>
<sequence length="106" mass="12324">MLKVEAQNINYHFEYNRFQKKSGDVGPSLKLDLEGEGRFCVEAKRVNLHGIASLFEFEGKSDFELYDINLSFDNIFYYVLVVPDPIENSDFCLKIHDMIKRVLALN</sequence>
<protein>
    <submittedName>
        <fullName evidence="1">Uncharacterized protein</fullName>
    </submittedName>
</protein>
<dbReference type="AlphaFoldDB" id="A0AAU9CUE5"/>
<name>A0AAU9CUE5_9LACO</name>
<reference evidence="1 2" key="1">
    <citation type="journal article" date="2023" name="Microbiol. Spectr.">
        <title>Symbiosis of Carpenter Bees with Uncharacterized Lactic Acid Bacteria Showing NAD Auxotrophy.</title>
        <authorList>
            <person name="Kawasaki S."/>
            <person name="Ozawa K."/>
            <person name="Mori T."/>
            <person name="Yamamoto A."/>
            <person name="Ito M."/>
            <person name="Ohkuma M."/>
            <person name="Sakamoto M."/>
            <person name="Matsutani M."/>
        </authorList>
    </citation>
    <scope>NUCLEOTIDE SEQUENCE [LARGE SCALE GENOMIC DNA]</scope>
    <source>
        <strain evidence="1 2">XA3</strain>
    </source>
</reference>
<keyword evidence="2" id="KW-1185">Reference proteome</keyword>
<proteinExistence type="predicted"/>
<accession>A0AAU9CUE5</accession>
<evidence type="ECO:0000313" key="1">
    <source>
        <dbReference type="EMBL" id="BDR57629.1"/>
    </source>
</evidence>
<evidence type="ECO:0000313" key="2">
    <source>
        <dbReference type="Proteomes" id="UP001321861"/>
    </source>
</evidence>
<dbReference type="KEGG" id="xap:XA3_00700"/>